<dbReference type="AlphaFoldDB" id="A0AA38JFM1"/>
<gene>
    <name evidence="1" type="ORF">DFJ43DRAFT_703981</name>
</gene>
<accession>A0AA38JFM1</accession>
<comment type="caution">
    <text evidence="1">The sequence shown here is derived from an EMBL/GenBank/DDBJ whole genome shotgun (WGS) entry which is preliminary data.</text>
</comment>
<keyword evidence="2" id="KW-1185">Reference proteome</keyword>
<dbReference type="Proteomes" id="UP001176059">
    <property type="component" value="Unassembled WGS sequence"/>
</dbReference>
<organism evidence="1 2">
    <name type="scientific">Lentinula guzmanii</name>
    <dbReference type="NCBI Taxonomy" id="2804957"/>
    <lineage>
        <taxon>Eukaryota</taxon>
        <taxon>Fungi</taxon>
        <taxon>Dikarya</taxon>
        <taxon>Basidiomycota</taxon>
        <taxon>Agaricomycotina</taxon>
        <taxon>Agaricomycetes</taxon>
        <taxon>Agaricomycetidae</taxon>
        <taxon>Agaricales</taxon>
        <taxon>Marasmiineae</taxon>
        <taxon>Omphalotaceae</taxon>
        <taxon>Lentinula</taxon>
    </lineage>
</organism>
<protein>
    <submittedName>
        <fullName evidence="1">Uncharacterized protein</fullName>
    </submittedName>
</protein>
<dbReference type="EMBL" id="JANVFO010000006">
    <property type="protein sequence ID" value="KAJ3736132.1"/>
    <property type="molecule type" value="Genomic_DNA"/>
</dbReference>
<name>A0AA38JFM1_9AGAR</name>
<evidence type="ECO:0000313" key="1">
    <source>
        <dbReference type="EMBL" id="KAJ3736132.1"/>
    </source>
</evidence>
<reference evidence="1" key="1">
    <citation type="submission" date="2022-08" db="EMBL/GenBank/DDBJ databases">
        <authorList>
            <consortium name="DOE Joint Genome Institute"/>
            <person name="Min B."/>
            <person name="Sierra-Patev S."/>
            <person name="Naranjo-Ortiz M."/>
            <person name="Looney B."/>
            <person name="Konkel Z."/>
            <person name="Slot J.C."/>
            <person name="Sakamoto Y."/>
            <person name="Steenwyk J.L."/>
            <person name="Rokas A."/>
            <person name="Carro J."/>
            <person name="Camarero S."/>
            <person name="Ferreira P."/>
            <person name="Molpeceres G."/>
            <person name="Ruiz-duenas F.J."/>
            <person name="Serrano A."/>
            <person name="Henrissat B."/>
            <person name="Drula E."/>
            <person name="Hughes K.W."/>
            <person name="Mata J.L."/>
            <person name="Ishikawa N.K."/>
            <person name="Vargas-Isla R."/>
            <person name="Ushijima S."/>
            <person name="Smith C.A."/>
            <person name="Ahrendt S."/>
            <person name="Andreopoulos W."/>
            <person name="He G."/>
            <person name="LaButti K."/>
            <person name="Lipzen A."/>
            <person name="Ng V."/>
            <person name="Riley R."/>
            <person name="Sandor L."/>
            <person name="Barry K."/>
            <person name="Martinez A.T."/>
            <person name="Xiao Y."/>
            <person name="Gibbons J.G."/>
            <person name="Terashima K."/>
            <person name="Hibbett D.S."/>
            <person name="Grigoriev I.V."/>
        </authorList>
    </citation>
    <scope>NUCLEOTIDE SEQUENCE</scope>
    <source>
        <strain evidence="1">ET3784</strain>
    </source>
</reference>
<proteinExistence type="predicted"/>
<sequence>MICYLAILLFCICLSVFPWDTTPQMNPPALWLARGDRIRLRHSLSCSNSSRALQSRCIILLVKAMRHICNPTLYHYLRLLALPLHSCLCSYTKTSILPYL</sequence>
<evidence type="ECO:0000313" key="2">
    <source>
        <dbReference type="Proteomes" id="UP001176059"/>
    </source>
</evidence>
<reference evidence="1" key="2">
    <citation type="journal article" date="2023" name="Proc. Natl. Acad. Sci. U.S.A.">
        <title>A global phylogenomic analysis of the shiitake genus Lentinula.</title>
        <authorList>
            <person name="Sierra-Patev S."/>
            <person name="Min B."/>
            <person name="Naranjo-Ortiz M."/>
            <person name="Looney B."/>
            <person name="Konkel Z."/>
            <person name="Slot J.C."/>
            <person name="Sakamoto Y."/>
            <person name="Steenwyk J.L."/>
            <person name="Rokas A."/>
            <person name="Carro J."/>
            <person name="Camarero S."/>
            <person name="Ferreira P."/>
            <person name="Molpeceres G."/>
            <person name="Ruiz-Duenas F.J."/>
            <person name="Serrano A."/>
            <person name="Henrissat B."/>
            <person name="Drula E."/>
            <person name="Hughes K.W."/>
            <person name="Mata J.L."/>
            <person name="Ishikawa N.K."/>
            <person name="Vargas-Isla R."/>
            <person name="Ushijima S."/>
            <person name="Smith C.A."/>
            <person name="Donoghue J."/>
            <person name="Ahrendt S."/>
            <person name="Andreopoulos W."/>
            <person name="He G."/>
            <person name="LaButti K."/>
            <person name="Lipzen A."/>
            <person name="Ng V."/>
            <person name="Riley R."/>
            <person name="Sandor L."/>
            <person name="Barry K."/>
            <person name="Martinez A.T."/>
            <person name="Xiao Y."/>
            <person name="Gibbons J.G."/>
            <person name="Terashima K."/>
            <person name="Grigoriev I.V."/>
            <person name="Hibbett D."/>
        </authorList>
    </citation>
    <scope>NUCLEOTIDE SEQUENCE</scope>
    <source>
        <strain evidence="1">ET3784</strain>
    </source>
</reference>